<evidence type="ECO:0000256" key="1">
    <source>
        <dbReference type="SAM" id="MobiDB-lite"/>
    </source>
</evidence>
<evidence type="ECO:0000313" key="3">
    <source>
        <dbReference type="Proteomes" id="UP000767238"/>
    </source>
</evidence>
<proteinExistence type="predicted"/>
<name>A0A9P8K306_AURME</name>
<feature type="compositionally biased region" description="Low complexity" evidence="1">
    <location>
        <begin position="11"/>
        <end position="23"/>
    </location>
</feature>
<organism evidence="2 3">
    <name type="scientific">Aureobasidium melanogenum</name>
    <name type="common">Aureobasidium pullulans var. melanogenum</name>
    <dbReference type="NCBI Taxonomy" id="46634"/>
    <lineage>
        <taxon>Eukaryota</taxon>
        <taxon>Fungi</taxon>
        <taxon>Dikarya</taxon>
        <taxon>Ascomycota</taxon>
        <taxon>Pezizomycotina</taxon>
        <taxon>Dothideomycetes</taxon>
        <taxon>Dothideomycetidae</taxon>
        <taxon>Dothideales</taxon>
        <taxon>Saccotheciaceae</taxon>
        <taxon>Aureobasidium</taxon>
    </lineage>
</organism>
<dbReference type="AlphaFoldDB" id="A0A9P8K306"/>
<dbReference type="Proteomes" id="UP000767238">
    <property type="component" value="Unassembled WGS sequence"/>
</dbReference>
<accession>A0A9P8K306</accession>
<feature type="region of interest" description="Disordered" evidence="1">
    <location>
        <begin position="1"/>
        <end position="147"/>
    </location>
</feature>
<gene>
    <name evidence="2" type="ORF">KCV03_g10266</name>
</gene>
<protein>
    <submittedName>
        <fullName evidence="2">Uncharacterized protein</fullName>
    </submittedName>
</protein>
<evidence type="ECO:0000313" key="2">
    <source>
        <dbReference type="EMBL" id="KAH0209779.1"/>
    </source>
</evidence>
<reference evidence="2" key="2">
    <citation type="submission" date="2021-08" db="EMBL/GenBank/DDBJ databases">
        <authorList>
            <person name="Gostincar C."/>
            <person name="Sun X."/>
            <person name="Song Z."/>
            <person name="Gunde-Cimerman N."/>
        </authorList>
    </citation>
    <scope>NUCLEOTIDE SEQUENCE</scope>
    <source>
        <strain evidence="2">EXF-8016</strain>
    </source>
</reference>
<reference evidence="2" key="1">
    <citation type="journal article" date="2021" name="J Fungi (Basel)">
        <title>Virulence traits and population genomics of the black yeast Aureobasidium melanogenum.</title>
        <authorList>
            <person name="Cernosa A."/>
            <person name="Sun X."/>
            <person name="Gostincar C."/>
            <person name="Fang C."/>
            <person name="Gunde-Cimerman N."/>
            <person name="Song Z."/>
        </authorList>
    </citation>
    <scope>NUCLEOTIDE SEQUENCE</scope>
    <source>
        <strain evidence="2">EXF-8016</strain>
    </source>
</reference>
<feature type="compositionally biased region" description="Polar residues" evidence="1">
    <location>
        <begin position="1"/>
        <end position="10"/>
    </location>
</feature>
<feature type="compositionally biased region" description="Polar residues" evidence="1">
    <location>
        <begin position="42"/>
        <end position="60"/>
    </location>
</feature>
<sequence>MSNLFSKLTEQMSSSQKSQQSSSGGLVHKLTDAVTGSKHPQDSQGQSSLFNNQQRPNPGSQEGGYGEHQQPQYGASYGGGYAQGGYGGHQQYDGHEQGGRGGHQQDGHGGHQQGGYGGHQQGGYGGHQQGGYGGHQQGGYGGHQQGG</sequence>
<feature type="compositionally biased region" description="Gly residues" evidence="1">
    <location>
        <begin position="76"/>
        <end position="88"/>
    </location>
</feature>
<feature type="non-terminal residue" evidence="2">
    <location>
        <position position="147"/>
    </location>
</feature>
<dbReference type="EMBL" id="JAHFYH010000217">
    <property type="protein sequence ID" value="KAH0209779.1"/>
    <property type="molecule type" value="Genomic_DNA"/>
</dbReference>
<feature type="compositionally biased region" description="Gly residues" evidence="1">
    <location>
        <begin position="110"/>
        <end position="147"/>
    </location>
</feature>
<feature type="compositionally biased region" description="Basic and acidic residues" evidence="1">
    <location>
        <begin position="92"/>
        <end position="109"/>
    </location>
</feature>
<comment type="caution">
    <text evidence="2">The sequence shown here is derived from an EMBL/GenBank/DDBJ whole genome shotgun (WGS) entry which is preliminary data.</text>
</comment>